<sequence>MTGTLAGLRRAGMDDRGALEALQRAAYAANARIIGRTPIPMEWDYGAVLRDWEVWLADQDGVLAGALILDLRPDDLYIENLSVAPAAQGSGLGNRLLAAAEIRAGQLGRDTLRLLTNALLVRNVDWYARKGFAIERIDDDGSRRITHMVRRL</sequence>
<organism evidence="4 5">
    <name type="scientific">Prosthecodimorpha hirschii</name>
    <dbReference type="NCBI Taxonomy" id="665126"/>
    <lineage>
        <taxon>Bacteria</taxon>
        <taxon>Pseudomonadati</taxon>
        <taxon>Pseudomonadota</taxon>
        <taxon>Alphaproteobacteria</taxon>
        <taxon>Hyphomicrobiales</taxon>
        <taxon>Ancalomicrobiaceae</taxon>
        <taxon>Prosthecodimorpha</taxon>
    </lineage>
</organism>
<keyword evidence="5" id="KW-1185">Reference proteome</keyword>
<dbReference type="OrthoDB" id="572496at2"/>
<gene>
    <name evidence="4" type="ORF">ABB55_19910</name>
</gene>
<reference evidence="4 5" key="2">
    <citation type="submission" date="2015-10" db="EMBL/GenBank/DDBJ databases">
        <title>Draft Genome Sequence of Prosthecomicrobium hirschii ATCC 27832.</title>
        <authorList>
            <person name="Daniel J."/>
            <person name="Givan S.A."/>
            <person name="Brun Y.V."/>
            <person name="Brown P.J."/>
        </authorList>
    </citation>
    <scope>NUCLEOTIDE SEQUENCE [LARGE SCALE GENOMIC DNA]</scope>
    <source>
        <strain evidence="4 5">16</strain>
    </source>
</reference>
<dbReference type="InterPro" id="IPR050832">
    <property type="entry name" value="Bact_Acetyltransf"/>
</dbReference>
<keyword evidence="2" id="KW-0012">Acyltransferase</keyword>
<dbReference type="PANTHER" id="PTHR43877:SF2">
    <property type="entry name" value="AMINOALKYLPHOSPHONATE N-ACETYLTRANSFERASE-RELATED"/>
    <property type="match status" value="1"/>
</dbReference>
<dbReference type="PROSITE" id="PS51186">
    <property type="entry name" value="GNAT"/>
    <property type="match status" value="1"/>
</dbReference>
<keyword evidence="1" id="KW-0808">Transferase</keyword>
<dbReference type="Proteomes" id="UP000048984">
    <property type="component" value="Unassembled WGS sequence"/>
</dbReference>
<dbReference type="InterPro" id="IPR000182">
    <property type="entry name" value="GNAT_dom"/>
</dbReference>
<accession>A0A0N8GFF8</accession>
<protein>
    <recommendedName>
        <fullName evidence="3">N-acetyltransferase domain-containing protein</fullName>
    </recommendedName>
</protein>
<reference evidence="4 5" key="1">
    <citation type="submission" date="2015-09" db="EMBL/GenBank/DDBJ databases">
        <authorList>
            <consortium name="Swine Surveillance"/>
        </authorList>
    </citation>
    <scope>NUCLEOTIDE SEQUENCE [LARGE SCALE GENOMIC DNA]</scope>
    <source>
        <strain evidence="4 5">16</strain>
    </source>
</reference>
<dbReference type="Pfam" id="PF13508">
    <property type="entry name" value="Acetyltransf_7"/>
    <property type="match status" value="1"/>
</dbReference>
<evidence type="ECO:0000259" key="3">
    <source>
        <dbReference type="PROSITE" id="PS51186"/>
    </source>
</evidence>
<dbReference type="STRING" id="665126.ABB55_19910"/>
<dbReference type="RefSeq" id="WP_140943462.1">
    <property type="nucleotide sequence ID" value="NZ_LJYW01000001.1"/>
</dbReference>
<comment type="caution">
    <text evidence="4">The sequence shown here is derived from an EMBL/GenBank/DDBJ whole genome shotgun (WGS) entry which is preliminary data.</text>
</comment>
<dbReference type="CDD" id="cd04301">
    <property type="entry name" value="NAT_SF"/>
    <property type="match status" value="1"/>
</dbReference>
<dbReference type="InterPro" id="IPR016181">
    <property type="entry name" value="Acyl_CoA_acyltransferase"/>
</dbReference>
<evidence type="ECO:0000313" key="5">
    <source>
        <dbReference type="Proteomes" id="UP000048984"/>
    </source>
</evidence>
<proteinExistence type="predicted"/>
<name>A0A0N8GFF8_9HYPH</name>
<evidence type="ECO:0000313" key="4">
    <source>
        <dbReference type="EMBL" id="KPL54201.1"/>
    </source>
</evidence>
<dbReference type="EMBL" id="LJYW01000001">
    <property type="protein sequence ID" value="KPL54201.1"/>
    <property type="molecule type" value="Genomic_DNA"/>
</dbReference>
<dbReference type="Gene3D" id="3.40.630.30">
    <property type="match status" value="1"/>
</dbReference>
<dbReference type="AlphaFoldDB" id="A0A0N8GFF8"/>
<evidence type="ECO:0000256" key="2">
    <source>
        <dbReference type="ARBA" id="ARBA00023315"/>
    </source>
</evidence>
<dbReference type="GO" id="GO:0016747">
    <property type="term" value="F:acyltransferase activity, transferring groups other than amino-acyl groups"/>
    <property type="evidence" value="ECO:0007669"/>
    <property type="project" value="InterPro"/>
</dbReference>
<dbReference type="SUPFAM" id="SSF55729">
    <property type="entry name" value="Acyl-CoA N-acyltransferases (Nat)"/>
    <property type="match status" value="1"/>
</dbReference>
<evidence type="ECO:0000256" key="1">
    <source>
        <dbReference type="ARBA" id="ARBA00022679"/>
    </source>
</evidence>
<feature type="domain" description="N-acetyltransferase" evidence="3">
    <location>
        <begin position="6"/>
        <end position="152"/>
    </location>
</feature>
<dbReference type="PANTHER" id="PTHR43877">
    <property type="entry name" value="AMINOALKYLPHOSPHONATE N-ACETYLTRANSFERASE-RELATED-RELATED"/>
    <property type="match status" value="1"/>
</dbReference>